<feature type="transmembrane region" description="Helical" evidence="5">
    <location>
        <begin position="400"/>
        <end position="419"/>
    </location>
</feature>
<dbReference type="PANTHER" id="PTHR42718:SF23">
    <property type="entry name" value="MAJOR FACILITATOR SUPERFAMILY (MFS) PROFILE DOMAIN-CONTAINING PROTEIN"/>
    <property type="match status" value="1"/>
</dbReference>
<evidence type="ECO:0000259" key="6">
    <source>
        <dbReference type="PROSITE" id="PS50850"/>
    </source>
</evidence>
<evidence type="ECO:0000313" key="7">
    <source>
        <dbReference type="EMBL" id="KAK8151156.1"/>
    </source>
</evidence>
<feature type="transmembrane region" description="Helical" evidence="5">
    <location>
        <begin position="178"/>
        <end position="204"/>
    </location>
</feature>
<feature type="transmembrane region" description="Helical" evidence="5">
    <location>
        <begin position="371"/>
        <end position="393"/>
    </location>
</feature>
<keyword evidence="3 5" id="KW-1133">Transmembrane helix</keyword>
<feature type="domain" description="Major facilitator superfamily (MFS) profile" evidence="6">
    <location>
        <begin position="52"/>
        <end position="524"/>
    </location>
</feature>
<reference evidence="7 8" key="1">
    <citation type="journal article" date="2022" name="G3 (Bethesda)">
        <title>Enemy or ally: a genomic approach to elucidate the lifestyle of Phyllosticta citrichinaensis.</title>
        <authorList>
            <person name="Buijs V.A."/>
            <person name="Groenewald J.Z."/>
            <person name="Haridas S."/>
            <person name="LaButti K.M."/>
            <person name="Lipzen A."/>
            <person name="Martin F.M."/>
            <person name="Barry K."/>
            <person name="Grigoriev I.V."/>
            <person name="Crous P.W."/>
            <person name="Seidl M.F."/>
        </authorList>
    </citation>
    <scope>NUCLEOTIDE SEQUENCE [LARGE SCALE GENOMIC DNA]</scope>
    <source>
        <strain evidence="7 8">CBS 129764</strain>
    </source>
</reference>
<keyword evidence="4 5" id="KW-0472">Membrane</keyword>
<feature type="transmembrane region" description="Helical" evidence="5">
    <location>
        <begin position="248"/>
        <end position="271"/>
    </location>
</feature>
<protein>
    <submittedName>
        <fullName evidence="7">Aminotriazole resistance protein</fullName>
    </submittedName>
</protein>
<keyword evidence="2 5" id="KW-0812">Transmembrane</keyword>
<proteinExistence type="predicted"/>
<comment type="subcellular location">
    <subcellularLocation>
        <location evidence="1">Membrane</location>
        <topology evidence="1">Multi-pass membrane protein</topology>
    </subcellularLocation>
</comment>
<dbReference type="InterPro" id="IPR011701">
    <property type="entry name" value="MFS"/>
</dbReference>
<sequence length="524" mass="57318">MQRTTDIENQRGVESAEKSLAIGLESSQPNAATIDDNARPAIFSSIIQEILFVLIATLSNSMSVLAAGTVVVMTAIVKKELDMTTAEVTWIIGASSLASGSFLLLFGRLADLFGRRFMLIGSLAMYSVFSLAADFSQSPIQLDVLNGFMGLSAAAAVPTAQGMLATTYHRPSKRKNRAFACFSAGNPLGMVTGSIFSGIAVQLVSWRASFWLLAIIFAVITCVAIFILPPDQSVKLPLNRESGKRLDIVGSGLTIAGIGMFSAALRLVVFFHSAKAQLVNQLSCSLGSDAPQGWKTPYVLVLLILGVFLMVTFVFWEMYYPHPIVPMYIWKNPDFSIIVTVLLFGFLAFPTMSFWVSLFMQLVKGYGPLKVAVHLLPMAIGGITMNIVAGLIMHKVSNKLLMGIGAFCYTLSFLLLGLQHSYSSYWVFIFPAMLLGVVGADFEFCVANMYVMSSLPPSQQSLRPRQYHASHVEPKLIAYFVRKNGFLPELQKCEALHRVERARPQVGTSIEATILVNKPPCWEC</sequence>
<feature type="transmembrane region" description="Helical" evidence="5">
    <location>
        <begin position="88"/>
        <end position="110"/>
    </location>
</feature>
<dbReference type="PANTHER" id="PTHR42718">
    <property type="entry name" value="MAJOR FACILITATOR SUPERFAMILY MULTIDRUG TRANSPORTER MFSC"/>
    <property type="match status" value="1"/>
</dbReference>
<feature type="transmembrane region" description="Helical" evidence="5">
    <location>
        <begin position="147"/>
        <end position="166"/>
    </location>
</feature>
<dbReference type="InterPro" id="IPR020846">
    <property type="entry name" value="MFS_dom"/>
</dbReference>
<comment type="caution">
    <text evidence="7">The sequence shown here is derived from an EMBL/GenBank/DDBJ whole genome shotgun (WGS) entry which is preliminary data.</text>
</comment>
<name>A0ABR1XEU9_9PEZI</name>
<gene>
    <name evidence="7" type="ORF">IWX90DRAFT_496513</name>
</gene>
<dbReference type="SUPFAM" id="SSF103473">
    <property type="entry name" value="MFS general substrate transporter"/>
    <property type="match status" value="1"/>
</dbReference>
<dbReference type="Gene3D" id="1.20.1720.10">
    <property type="entry name" value="Multidrug resistance protein D"/>
    <property type="match status" value="1"/>
</dbReference>
<evidence type="ECO:0000313" key="8">
    <source>
        <dbReference type="Proteomes" id="UP001456524"/>
    </source>
</evidence>
<feature type="transmembrane region" description="Helical" evidence="5">
    <location>
        <begin position="425"/>
        <end position="451"/>
    </location>
</feature>
<feature type="transmembrane region" description="Helical" evidence="5">
    <location>
        <begin position="117"/>
        <end position="135"/>
    </location>
</feature>
<dbReference type="EMBL" id="JBBWUH010000019">
    <property type="protein sequence ID" value="KAK8151156.1"/>
    <property type="molecule type" value="Genomic_DNA"/>
</dbReference>
<organism evidence="7 8">
    <name type="scientific">Phyllosticta citrichinensis</name>
    <dbReference type="NCBI Taxonomy" id="1130410"/>
    <lineage>
        <taxon>Eukaryota</taxon>
        <taxon>Fungi</taxon>
        <taxon>Dikarya</taxon>
        <taxon>Ascomycota</taxon>
        <taxon>Pezizomycotina</taxon>
        <taxon>Dothideomycetes</taxon>
        <taxon>Dothideomycetes incertae sedis</taxon>
        <taxon>Botryosphaeriales</taxon>
        <taxon>Phyllostictaceae</taxon>
        <taxon>Phyllosticta</taxon>
    </lineage>
</organism>
<evidence type="ECO:0000256" key="4">
    <source>
        <dbReference type="ARBA" id="ARBA00023136"/>
    </source>
</evidence>
<keyword evidence="8" id="KW-1185">Reference proteome</keyword>
<feature type="transmembrane region" description="Helical" evidence="5">
    <location>
        <begin position="210"/>
        <end position="228"/>
    </location>
</feature>
<dbReference type="InterPro" id="IPR036259">
    <property type="entry name" value="MFS_trans_sf"/>
</dbReference>
<evidence type="ECO:0000256" key="3">
    <source>
        <dbReference type="ARBA" id="ARBA00022989"/>
    </source>
</evidence>
<dbReference type="Pfam" id="PF07690">
    <property type="entry name" value="MFS_1"/>
    <property type="match status" value="1"/>
</dbReference>
<evidence type="ECO:0000256" key="5">
    <source>
        <dbReference type="SAM" id="Phobius"/>
    </source>
</evidence>
<evidence type="ECO:0000256" key="1">
    <source>
        <dbReference type="ARBA" id="ARBA00004141"/>
    </source>
</evidence>
<feature type="transmembrane region" description="Helical" evidence="5">
    <location>
        <begin position="298"/>
        <end position="316"/>
    </location>
</feature>
<feature type="transmembrane region" description="Helical" evidence="5">
    <location>
        <begin position="337"/>
        <end position="359"/>
    </location>
</feature>
<dbReference type="Gene3D" id="1.20.1250.20">
    <property type="entry name" value="MFS general substrate transporter like domains"/>
    <property type="match status" value="1"/>
</dbReference>
<dbReference type="PROSITE" id="PS50850">
    <property type="entry name" value="MFS"/>
    <property type="match status" value="1"/>
</dbReference>
<evidence type="ECO:0000256" key="2">
    <source>
        <dbReference type="ARBA" id="ARBA00022692"/>
    </source>
</evidence>
<feature type="transmembrane region" description="Helical" evidence="5">
    <location>
        <begin position="50"/>
        <end position="76"/>
    </location>
</feature>
<dbReference type="Proteomes" id="UP001456524">
    <property type="component" value="Unassembled WGS sequence"/>
</dbReference>
<accession>A0ABR1XEU9</accession>